<dbReference type="KEGG" id="llu:AKJ09_07998"/>
<dbReference type="EMBL" id="CP012333">
    <property type="protein sequence ID" value="AKV01335.1"/>
    <property type="molecule type" value="Genomic_DNA"/>
</dbReference>
<feature type="domain" description="Lon proteolytic" evidence="2">
    <location>
        <begin position="2"/>
        <end position="33"/>
    </location>
</feature>
<dbReference type="Gene3D" id="3.30.230.10">
    <property type="match status" value="1"/>
</dbReference>
<proteinExistence type="predicted"/>
<dbReference type="InterPro" id="IPR014721">
    <property type="entry name" value="Ribsml_uS5_D2-typ_fold_subgr"/>
</dbReference>
<evidence type="ECO:0000259" key="2">
    <source>
        <dbReference type="Pfam" id="PF05362"/>
    </source>
</evidence>
<protein>
    <submittedName>
        <fullName evidence="3">ATP-dependent protease La</fullName>
    </submittedName>
</protein>
<reference evidence="3 4" key="1">
    <citation type="submission" date="2015-08" db="EMBL/GenBank/DDBJ databases">
        <authorList>
            <person name="Babu N.S."/>
            <person name="Beckwith C.J."/>
            <person name="Beseler K.G."/>
            <person name="Brison A."/>
            <person name="Carone J.V."/>
            <person name="Caskin T.P."/>
            <person name="Diamond M."/>
            <person name="Durham M.E."/>
            <person name="Foxe J.M."/>
            <person name="Go M."/>
            <person name="Henderson B.A."/>
            <person name="Jones I.B."/>
            <person name="McGettigan J.A."/>
            <person name="Micheletti S.J."/>
            <person name="Nasrallah M.E."/>
            <person name="Ortiz D."/>
            <person name="Piller C.R."/>
            <person name="Privatt S.R."/>
            <person name="Schneider S.L."/>
            <person name="Sharp S."/>
            <person name="Smith T.C."/>
            <person name="Stanton J.D."/>
            <person name="Ullery H.E."/>
            <person name="Wilson R.J."/>
            <person name="Serrano M.G."/>
            <person name="Buck G."/>
            <person name="Lee V."/>
            <person name="Wang Y."/>
            <person name="Carvalho R."/>
            <person name="Voegtly L."/>
            <person name="Shi R."/>
            <person name="Duckworth R."/>
            <person name="Johnson A."/>
            <person name="Loviza R."/>
            <person name="Walstead R."/>
            <person name="Shah Z."/>
            <person name="Kiflezghi M."/>
            <person name="Wade K."/>
            <person name="Ball S.L."/>
            <person name="Bradley K.W."/>
            <person name="Asai D.J."/>
            <person name="Bowman C.A."/>
            <person name="Russell D.A."/>
            <person name="Pope W.H."/>
            <person name="Jacobs-Sera D."/>
            <person name="Hendrix R.W."/>
            <person name="Hatfull G.F."/>
        </authorList>
    </citation>
    <scope>NUCLEOTIDE SEQUENCE [LARGE SCALE GENOMIC DNA]</scope>
    <source>
        <strain evidence="3 4">DSM 27648</strain>
    </source>
</reference>
<dbReference type="AlphaFoldDB" id="A0A0K1Q7G4"/>
<evidence type="ECO:0000313" key="3">
    <source>
        <dbReference type="EMBL" id="AKV01335.1"/>
    </source>
</evidence>
<evidence type="ECO:0000313" key="4">
    <source>
        <dbReference type="Proteomes" id="UP000064967"/>
    </source>
</evidence>
<dbReference type="InterPro" id="IPR008269">
    <property type="entry name" value="Lon_proteolytic"/>
</dbReference>
<dbReference type="GO" id="GO:0004176">
    <property type="term" value="F:ATP-dependent peptidase activity"/>
    <property type="evidence" value="ECO:0007669"/>
    <property type="project" value="InterPro"/>
</dbReference>
<dbReference type="Pfam" id="PF05362">
    <property type="entry name" value="Lon_C"/>
    <property type="match status" value="1"/>
</dbReference>
<dbReference type="GO" id="GO:0004252">
    <property type="term" value="F:serine-type endopeptidase activity"/>
    <property type="evidence" value="ECO:0007669"/>
    <property type="project" value="InterPro"/>
</dbReference>
<sequence>MLIPERNEADLDEVPNEIKNDLEFVAVSKMDHLSRIDRAERRRSRPRAHDAACGGGLPNDVVLGRRTR</sequence>
<feature type="region of interest" description="Disordered" evidence="1">
    <location>
        <begin position="39"/>
        <end position="68"/>
    </location>
</feature>
<keyword evidence="3" id="KW-0378">Hydrolase</keyword>
<evidence type="ECO:0000256" key="1">
    <source>
        <dbReference type="SAM" id="MobiDB-lite"/>
    </source>
</evidence>
<gene>
    <name evidence="3" type="ORF">AKJ09_07998</name>
</gene>
<dbReference type="STRING" id="1391654.AKJ09_07998"/>
<dbReference type="RefSeq" id="WP_169928151.1">
    <property type="nucleotide sequence ID" value="NZ_CP012333.1"/>
</dbReference>
<keyword evidence="4" id="KW-1185">Reference proteome</keyword>
<keyword evidence="3" id="KW-0645">Protease</keyword>
<name>A0A0K1Q7G4_9BACT</name>
<dbReference type="Proteomes" id="UP000064967">
    <property type="component" value="Chromosome"/>
</dbReference>
<dbReference type="GO" id="GO:0006508">
    <property type="term" value="P:proteolysis"/>
    <property type="evidence" value="ECO:0007669"/>
    <property type="project" value="UniProtKB-KW"/>
</dbReference>
<organism evidence="3 4">
    <name type="scientific">Labilithrix luteola</name>
    <dbReference type="NCBI Taxonomy" id="1391654"/>
    <lineage>
        <taxon>Bacteria</taxon>
        <taxon>Pseudomonadati</taxon>
        <taxon>Myxococcota</taxon>
        <taxon>Polyangia</taxon>
        <taxon>Polyangiales</taxon>
        <taxon>Labilitrichaceae</taxon>
        <taxon>Labilithrix</taxon>
    </lineage>
</organism>
<accession>A0A0K1Q7G4</accession>